<organism evidence="1 2">
    <name type="scientific">Cellulomonas pakistanensis</name>
    <dbReference type="NCBI Taxonomy" id="992287"/>
    <lineage>
        <taxon>Bacteria</taxon>
        <taxon>Bacillati</taxon>
        <taxon>Actinomycetota</taxon>
        <taxon>Actinomycetes</taxon>
        <taxon>Micrococcales</taxon>
        <taxon>Cellulomonadaceae</taxon>
        <taxon>Cellulomonas</taxon>
    </lineage>
</organism>
<comment type="caution">
    <text evidence="1">The sequence shown here is derived from an EMBL/GenBank/DDBJ whole genome shotgun (WGS) entry which is preliminary data.</text>
</comment>
<proteinExistence type="predicted"/>
<dbReference type="EMBL" id="BONO01000003">
    <property type="protein sequence ID" value="GIG35310.1"/>
    <property type="molecule type" value="Genomic_DNA"/>
</dbReference>
<dbReference type="AlphaFoldDB" id="A0A919P6Q6"/>
<gene>
    <name evidence="1" type="ORF">Cpa01nite_06910</name>
</gene>
<name>A0A919P6Q6_9CELL</name>
<reference evidence="1" key="1">
    <citation type="submission" date="2021-01" db="EMBL/GenBank/DDBJ databases">
        <title>Whole genome shotgun sequence of Cellulomonas pakistanensis NBRC 110800.</title>
        <authorList>
            <person name="Komaki H."/>
            <person name="Tamura T."/>
        </authorList>
    </citation>
    <scope>NUCLEOTIDE SEQUENCE</scope>
    <source>
        <strain evidence="1">NBRC 110800</strain>
    </source>
</reference>
<evidence type="ECO:0008006" key="3">
    <source>
        <dbReference type="Google" id="ProtNLM"/>
    </source>
</evidence>
<protein>
    <recommendedName>
        <fullName evidence="3">Transcriptional regulator, AbiEi antitoxin, Type IV TA system</fullName>
    </recommendedName>
</protein>
<dbReference type="RefSeq" id="WP_203667361.1">
    <property type="nucleotide sequence ID" value="NZ_BONO01000003.1"/>
</dbReference>
<evidence type="ECO:0000313" key="1">
    <source>
        <dbReference type="EMBL" id="GIG35310.1"/>
    </source>
</evidence>
<keyword evidence="2" id="KW-1185">Reference proteome</keyword>
<evidence type="ECO:0000313" key="2">
    <source>
        <dbReference type="Proteomes" id="UP000642125"/>
    </source>
</evidence>
<sequence length="265" mass="28865">MPADTWASADEAERHRLRVRATARQLAAPLFGHESAAAVWRLPLLGRWPVEVHVLVRGSSNTPSTAGVRRHRVSTLPAVRDRDGVTVTTVARTVVDLARAGSFARGLVLADDALRRHGASVAGLAEEVTAAGGGRGVRAARRVVDEADAAAESPGESLSRARIIELGLPRPVLQHDVRDGRGLVGRCDFFWPGLGIVGEFDGRLKYRVDGVGDRRAVEERVWTEKRREDRLRDTGLRVVRWTWADALDPARLARVLGSAGIRPAR</sequence>
<dbReference type="Proteomes" id="UP000642125">
    <property type="component" value="Unassembled WGS sequence"/>
</dbReference>
<accession>A0A919P6Q6</accession>